<gene>
    <name evidence="2" type="ORF">HF325_004258</name>
</gene>
<dbReference type="PANTHER" id="PTHR28002:SF1">
    <property type="entry name" value="MIOREX COMPLEX COMPONENT 11"/>
    <property type="match status" value="1"/>
</dbReference>
<reference evidence="2" key="1">
    <citation type="submission" date="2020-10" db="EMBL/GenBank/DDBJ databases">
        <title>The Whole-Genome Sequence of Metschnikowia persimmonesis, a Novel Endophytic Yeast Species Isolated from Medicinal Plant Diospyros kaki Thumb.</title>
        <authorList>
            <person name="Rahmat E."/>
            <person name="Kang Y."/>
        </authorList>
    </citation>
    <scope>NUCLEOTIDE SEQUENCE</scope>
    <source>
        <strain evidence="2">KIOM G15050</strain>
    </source>
</reference>
<sequence length="247" mass="27974">MYGSSKPPLGKKYANFNTTTQLIMLRLYLPLARHPATPRGFHLSATRLLFKSSDASPPLSKPVLANTPPLEDKSKYDKHPILKRVPRFLRPYTTQFITAPVSHVTAFVILHEITAIVPLIGIWYTLHQYHDTLMVSALDLPSWALEKGTRIIDKAMQDYDFGSYSISEKIRFIKEGAYAYVIVKSLFPVRLAFSILGMPWFAKWFVLPFTKMFKKKKPAPVSSASSIGELGPAIEQHKTSKIDKPRL</sequence>
<dbReference type="InterPro" id="IPR018811">
    <property type="entry name" value="MRX11"/>
</dbReference>
<dbReference type="Proteomes" id="UP000649328">
    <property type="component" value="Unassembled WGS sequence"/>
</dbReference>
<keyword evidence="1" id="KW-0472">Membrane</keyword>
<dbReference type="Pfam" id="PF10306">
    <property type="entry name" value="FLILHELTA"/>
    <property type="match status" value="1"/>
</dbReference>
<evidence type="ECO:0000256" key="1">
    <source>
        <dbReference type="SAM" id="Phobius"/>
    </source>
</evidence>
<dbReference type="GO" id="GO:0005739">
    <property type="term" value="C:mitochondrion"/>
    <property type="evidence" value="ECO:0007669"/>
    <property type="project" value="TreeGrafter"/>
</dbReference>
<keyword evidence="1" id="KW-0812">Transmembrane</keyword>
<organism evidence="2 3">
    <name type="scientific">Metschnikowia pulcherrima</name>
    <dbReference type="NCBI Taxonomy" id="27326"/>
    <lineage>
        <taxon>Eukaryota</taxon>
        <taxon>Fungi</taxon>
        <taxon>Dikarya</taxon>
        <taxon>Ascomycota</taxon>
        <taxon>Saccharomycotina</taxon>
        <taxon>Pichiomycetes</taxon>
        <taxon>Metschnikowiaceae</taxon>
        <taxon>Metschnikowia</taxon>
    </lineage>
</organism>
<name>A0A8H7GRM2_9ASCO</name>
<dbReference type="AlphaFoldDB" id="A0A8H7GRM2"/>
<feature type="transmembrane region" description="Helical" evidence="1">
    <location>
        <begin position="187"/>
        <end position="207"/>
    </location>
</feature>
<feature type="transmembrane region" description="Helical" evidence="1">
    <location>
        <begin position="104"/>
        <end position="126"/>
    </location>
</feature>
<keyword evidence="3" id="KW-1185">Reference proteome</keyword>
<evidence type="ECO:0000313" key="3">
    <source>
        <dbReference type="Proteomes" id="UP000649328"/>
    </source>
</evidence>
<keyword evidence="1" id="KW-1133">Transmembrane helix</keyword>
<dbReference type="OrthoDB" id="5580261at2759"/>
<comment type="caution">
    <text evidence="2">The sequence shown here is derived from an EMBL/GenBank/DDBJ whole genome shotgun (WGS) entry which is preliminary data.</text>
</comment>
<protein>
    <submittedName>
        <fullName evidence="2">Uncharacterized protein</fullName>
    </submittedName>
</protein>
<dbReference type="PANTHER" id="PTHR28002">
    <property type="entry name" value="MIOREX COMPLEX COMPONENT 11"/>
    <property type="match status" value="1"/>
</dbReference>
<proteinExistence type="predicted"/>
<evidence type="ECO:0000313" key="2">
    <source>
        <dbReference type="EMBL" id="KAF8001757.1"/>
    </source>
</evidence>
<dbReference type="EMBL" id="JACBPP010000005">
    <property type="protein sequence ID" value="KAF8001757.1"/>
    <property type="molecule type" value="Genomic_DNA"/>
</dbReference>
<accession>A0A8H7GRM2</accession>